<dbReference type="PANTHER" id="PTHR41391:SF1">
    <property type="entry name" value="RESTRICTION OF TELOMERE CAPPING PROTEIN 4"/>
    <property type="match status" value="1"/>
</dbReference>
<proteinExistence type="inferred from homology"/>
<dbReference type="AlphaFoldDB" id="A0AAN6RGW7"/>
<comment type="caution">
    <text evidence="10">The sequence shown here is derived from an EMBL/GenBank/DDBJ whole genome shotgun (WGS) entry which is preliminary data.</text>
</comment>
<comment type="similarity">
    <text evidence="4">Belongs to the RTC4 family.</text>
</comment>
<feature type="compositionally biased region" description="Basic and acidic residues" evidence="8">
    <location>
        <begin position="156"/>
        <end position="173"/>
    </location>
</feature>
<keyword evidence="11" id="KW-1185">Reference proteome</keyword>
<dbReference type="GO" id="GO:0005634">
    <property type="term" value="C:nucleus"/>
    <property type="evidence" value="ECO:0007669"/>
    <property type="project" value="UniProtKB-SubCell"/>
</dbReference>
<dbReference type="InterPro" id="IPR028094">
    <property type="entry name" value="RTC4_C"/>
</dbReference>
<protein>
    <recommendedName>
        <fullName evidence="5">Restriction of telomere capping protein 4</fullName>
    </recommendedName>
</protein>
<feature type="region of interest" description="Disordered" evidence="8">
    <location>
        <begin position="154"/>
        <end position="176"/>
    </location>
</feature>
<feature type="region of interest" description="Disordered" evidence="8">
    <location>
        <begin position="63"/>
        <end position="88"/>
    </location>
</feature>
<dbReference type="Proteomes" id="UP001280581">
    <property type="component" value="Unassembled WGS sequence"/>
</dbReference>
<dbReference type="Pfam" id="PF14474">
    <property type="entry name" value="RTC4"/>
    <property type="match status" value="1"/>
</dbReference>
<name>A0AAN6RGW7_9PLEO</name>
<accession>A0AAN6RGW7</accession>
<evidence type="ECO:0000256" key="6">
    <source>
        <dbReference type="ARBA" id="ARBA00022490"/>
    </source>
</evidence>
<evidence type="ECO:0000256" key="7">
    <source>
        <dbReference type="ARBA" id="ARBA00023242"/>
    </source>
</evidence>
<reference evidence="10 11" key="1">
    <citation type="submission" date="2021-02" db="EMBL/GenBank/DDBJ databases">
        <title>Genome assembly of Pseudopithomyces chartarum.</title>
        <authorList>
            <person name="Jauregui R."/>
            <person name="Singh J."/>
            <person name="Voisey C."/>
        </authorList>
    </citation>
    <scope>NUCLEOTIDE SEQUENCE [LARGE SCALE GENOMIC DNA]</scope>
    <source>
        <strain evidence="10 11">AGR01</strain>
    </source>
</reference>
<dbReference type="InterPro" id="IPR039024">
    <property type="entry name" value="RTC4"/>
</dbReference>
<dbReference type="PANTHER" id="PTHR41391">
    <property type="entry name" value="RESTRICTION OF TELOMERE CAPPING PROTEIN 4"/>
    <property type="match status" value="1"/>
</dbReference>
<evidence type="ECO:0000256" key="4">
    <source>
        <dbReference type="ARBA" id="ARBA00009461"/>
    </source>
</evidence>
<evidence type="ECO:0000256" key="8">
    <source>
        <dbReference type="SAM" id="MobiDB-lite"/>
    </source>
</evidence>
<evidence type="ECO:0000256" key="5">
    <source>
        <dbReference type="ARBA" id="ARBA00015162"/>
    </source>
</evidence>
<evidence type="ECO:0000313" key="11">
    <source>
        <dbReference type="Proteomes" id="UP001280581"/>
    </source>
</evidence>
<sequence>MRTVNVHAAKSGKTFGKKVNSTAQPALPKESDLSHLSALDSALSKDNALSSIIDAHDPYCDLSSDDLPSPSKTPSSFPPLTLDLPPTSPLTSLPDIPSPISPISSPHYDISPPATCPLCLDPIEADDYTSFYETHTGPRTVRLQMLFCREHKRKAAERDVSGGDDKSTQERGGGKCVQDAVQGAVGEWEGGVDAEAESEAIESGGRNAVAPAPAEEEEEDLSLSTSRLTGYYGPRGKRLMMEVLTLELAAEIRDAAVRDPVVGRSGFALFLQAVVVPELVLSLVGEDFGVGREEARGLVEASWWVGGRVNGEVEERGEEEGDEGGEEEGEGEEGEEEY</sequence>
<gene>
    <name evidence="10" type="ORF">GRF29_77g104482</name>
</gene>
<evidence type="ECO:0000256" key="1">
    <source>
        <dbReference type="ARBA" id="ARBA00002738"/>
    </source>
</evidence>
<feature type="compositionally biased region" description="Acidic residues" evidence="8">
    <location>
        <begin position="315"/>
        <end position="338"/>
    </location>
</feature>
<dbReference type="EMBL" id="WVTA01000007">
    <property type="protein sequence ID" value="KAK3208250.1"/>
    <property type="molecule type" value="Genomic_DNA"/>
</dbReference>
<feature type="domain" description="Restriction of telomere capping protein 4 C-terminal" evidence="9">
    <location>
        <begin position="201"/>
        <end position="312"/>
    </location>
</feature>
<comment type="function">
    <text evidence="1">May be involved in a process influencing telomere capping.</text>
</comment>
<evidence type="ECO:0000256" key="2">
    <source>
        <dbReference type="ARBA" id="ARBA00004123"/>
    </source>
</evidence>
<evidence type="ECO:0000259" key="9">
    <source>
        <dbReference type="SMART" id="SM01312"/>
    </source>
</evidence>
<organism evidence="10 11">
    <name type="scientific">Pseudopithomyces chartarum</name>
    <dbReference type="NCBI Taxonomy" id="1892770"/>
    <lineage>
        <taxon>Eukaryota</taxon>
        <taxon>Fungi</taxon>
        <taxon>Dikarya</taxon>
        <taxon>Ascomycota</taxon>
        <taxon>Pezizomycotina</taxon>
        <taxon>Dothideomycetes</taxon>
        <taxon>Pleosporomycetidae</taxon>
        <taxon>Pleosporales</taxon>
        <taxon>Massarineae</taxon>
        <taxon>Didymosphaeriaceae</taxon>
        <taxon>Pseudopithomyces</taxon>
    </lineage>
</organism>
<comment type="subcellular location">
    <subcellularLocation>
        <location evidence="3">Cytoplasm</location>
    </subcellularLocation>
    <subcellularLocation>
        <location evidence="2">Nucleus</location>
    </subcellularLocation>
</comment>
<evidence type="ECO:0000313" key="10">
    <source>
        <dbReference type="EMBL" id="KAK3208250.1"/>
    </source>
</evidence>
<feature type="region of interest" description="Disordered" evidence="8">
    <location>
        <begin position="193"/>
        <end position="221"/>
    </location>
</feature>
<feature type="region of interest" description="Disordered" evidence="8">
    <location>
        <begin position="1"/>
        <end position="32"/>
    </location>
</feature>
<feature type="region of interest" description="Disordered" evidence="8">
    <location>
        <begin position="310"/>
        <end position="338"/>
    </location>
</feature>
<dbReference type="SMART" id="SM01312">
    <property type="entry name" value="RTC4"/>
    <property type="match status" value="1"/>
</dbReference>
<evidence type="ECO:0000256" key="3">
    <source>
        <dbReference type="ARBA" id="ARBA00004496"/>
    </source>
</evidence>
<dbReference type="GO" id="GO:0005737">
    <property type="term" value="C:cytoplasm"/>
    <property type="evidence" value="ECO:0007669"/>
    <property type="project" value="UniProtKB-SubCell"/>
</dbReference>
<keyword evidence="6" id="KW-0963">Cytoplasm</keyword>
<keyword evidence="7" id="KW-0539">Nucleus</keyword>